<evidence type="ECO:0000313" key="12">
    <source>
        <dbReference type="Proteomes" id="UP000004510"/>
    </source>
</evidence>
<sequence>MATKYQPGIDALRAVAVLAVLLFHLDLPWASGGFVGVDVFFVISGYLITQSIINEGPGFSLRKFYRRRFMRLYPALIVTIAMVLAVGYLLTDPATFKETAKSSIWAALSASNFFFWLNQGYFDAAAQTQPLLHTWTLGAEWQFYVIWAPLIAFVPRRGIWVPGVLIASLIASQWMLSIDSSASYFLMPMRMFELALGAALAMHPLHLRAPGVSAAAGLGLIVLSTTLYDAGTPFPGVAALIPCVAAIAWIAGAESRIVRFASNPITLYLGKISYSVYLVHWPIIVMAKYYWFGPLSTSQSIFALAASIALGSALFHLVERPLIRSKGFVPVAASIFATGAAISIAFAVDNHNGLPERVPADYAARYSNPTQFHAEHYGGNGYELDTPLGERNKPISVLLAGDSFALQYASGIDPALASMGRSGRGLFAHGCYFGEVHTRFDNGAPLKGCRERYEDAIDALEGNEVPLVLAQHWVGYITVFSDLNGRKINFKDADQYYETLLSDLAALRAKIGSRVLILVGSPPNASAMNSAASCMFRPRFFSQPCEAKMTYDVDSTLGRSINRKIKQFALAHPNTYFVDPASSLCTAGKCSMIKDGAVLFSDGEHLSREGASAVSSEIMKVLTANFAR</sequence>
<evidence type="ECO:0000313" key="11">
    <source>
        <dbReference type="EMBL" id="EFF72945.1"/>
    </source>
</evidence>
<proteinExistence type="predicted"/>
<dbReference type="eggNOG" id="COG1835">
    <property type="taxonomic scope" value="Bacteria"/>
</dbReference>
<keyword evidence="3 11" id="KW-0808">Transferase</keyword>
<feature type="transmembrane region" description="Helical" evidence="8">
    <location>
        <begin position="327"/>
        <end position="348"/>
    </location>
</feature>
<keyword evidence="4 8" id="KW-0812">Transmembrane</keyword>
<dbReference type="Pfam" id="PF01757">
    <property type="entry name" value="Acyl_transf_3"/>
    <property type="match status" value="1"/>
</dbReference>
<dbReference type="Pfam" id="PF19040">
    <property type="entry name" value="SGNH"/>
    <property type="match status" value="1"/>
</dbReference>
<name>D4XJR9_9BURK</name>
<dbReference type="GO" id="GO:0009103">
    <property type="term" value="P:lipopolysaccharide biosynthetic process"/>
    <property type="evidence" value="ECO:0007669"/>
    <property type="project" value="TreeGrafter"/>
</dbReference>
<dbReference type="HOGENOM" id="CLU_005679_10_4_4"/>
<evidence type="ECO:0000256" key="1">
    <source>
        <dbReference type="ARBA" id="ARBA00004651"/>
    </source>
</evidence>
<gene>
    <name evidence="11" type="ORF">HMPREF0004_5716</name>
</gene>
<dbReference type="EMBL" id="ADMS01000136">
    <property type="protein sequence ID" value="EFF72945.1"/>
    <property type="molecule type" value="Genomic_DNA"/>
</dbReference>
<evidence type="ECO:0000256" key="7">
    <source>
        <dbReference type="ARBA" id="ARBA00023315"/>
    </source>
</evidence>
<dbReference type="GO" id="GO:0016788">
    <property type="term" value="F:hydrolase activity, acting on ester bonds"/>
    <property type="evidence" value="ECO:0007669"/>
    <property type="project" value="UniProtKB-ARBA"/>
</dbReference>
<dbReference type="OrthoDB" id="9814807at2"/>
<comment type="subcellular location">
    <subcellularLocation>
        <location evidence="1">Cell membrane</location>
        <topology evidence="1">Multi-pass membrane protein</topology>
    </subcellularLocation>
</comment>
<feature type="transmembrane region" description="Helical" evidence="8">
    <location>
        <begin position="27"/>
        <end position="48"/>
    </location>
</feature>
<feature type="transmembrane region" description="Helical" evidence="8">
    <location>
        <begin position="234"/>
        <end position="253"/>
    </location>
</feature>
<dbReference type="PANTHER" id="PTHR23028:SF53">
    <property type="entry name" value="ACYL_TRANSF_3 DOMAIN-CONTAINING PROTEIN"/>
    <property type="match status" value="1"/>
</dbReference>
<keyword evidence="2" id="KW-1003">Cell membrane</keyword>
<feature type="domain" description="Acyltransferase 3" evidence="9">
    <location>
        <begin position="8"/>
        <end position="314"/>
    </location>
</feature>
<dbReference type="InterPro" id="IPR036514">
    <property type="entry name" value="SGNH_hydro_sf"/>
</dbReference>
<feature type="transmembrane region" description="Helical" evidence="8">
    <location>
        <begin position="298"/>
        <end position="318"/>
    </location>
</feature>
<evidence type="ECO:0000256" key="3">
    <source>
        <dbReference type="ARBA" id="ARBA00022679"/>
    </source>
</evidence>
<evidence type="ECO:0000256" key="4">
    <source>
        <dbReference type="ARBA" id="ARBA00022692"/>
    </source>
</evidence>
<keyword evidence="6 8" id="KW-0472">Membrane</keyword>
<dbReference type="InterPro" id="IPR050879">
    <property type="entry name" value="Acyltransferase_3"/>
</dbReference>
<reference evidence="12" key="1">
    <citation type="submission" date="2010-03" db="EMBL/GenBank/DDBJ databases">
        <title>Complete sequence of Mobiluncus curtisii ATCC 43063.</title>
        <authorList>
            <person name="Muzny D."/>
            <person name="Qin X."/>
            <person name="Deng J."/>
            <person name="Jiang H."/>
            <person name="Liu Y."/>
            <person name="Qu J."/>
            <person name="Song X.-Z."/>
            <person name="Zhang L."/>
            <person name="Thornton R."/>
            <person name="Coyle M."/>
            <person name="Francisco L."/>
            <person name="Jackson L."/>
            <person name="Javaid M."/>
            <person name="Korchina V."/>
            <person name="Kovar C."/>
            <person name="Mata R."/>
            <person name="Mathew T."/>
            <person name="Ngo R."/>
            <person name="Nguyen L."/>
            <person name="Nguyen N."/>
            <person name="Okwuonu G."/>
            <person name="Ongeri F."/>
            <person name="Pham C."/>
            <person name="Simmons D."/>
            <person name="Wilczek-Boney K."/>
            <person name="Hale W."/>
            <person name="Jakkamsetti A."/>
            <person name="Pham P."/>
            <person name="Ruth R."/>
            <person name="San Lucas F."/>
            <person name="Warren J."/>
            <person name="Zhang J."/>
            <person name="Zhao Z."/>
            <person name="Zhou C."/>
            <person name="Zhu D."/>
            <person name="Lee S."/>
            <person name="Bess C."/>
            <person name="Blankenburg K."/>
            <person name="Forbes L."/>
            <person name="Fu Q."/>
            <person name="Gubbala S."/>
            <person name="Hirani K."/>
            <person name="Jayaseelan J.C."/>
            <person name="Lara F."/>
            <person name="Munidasa M."/>
            <person name="Palculict T."/>
            <person name="Patil S."/>
            <person name="Pu L.-L."/>
            <person name="Saada N."/>
            <person name="Tang L."/>
            <person name="Weissenberger G."/>
            <person name="Zhu Y."/>
            <person name="Hemphill L."/>
            <person name="Shang Y."/>
            <person name="Youmans B."/>
            <person name="Ayvaz T."/>
            <person name="Ross M."/>
            <person name="Santibanez J."/>
            <person name="Aqrawi P."/>
            <person name="Gross S."/>
            <person name="Joshi V."/>
            <person name="Fowler G."/>
            <person name="Nazareth L."/>
            <person name="Reid J."/>
            <person name="Worley K."/>
            <person name="Petrosino J."/>
            <person name="Highlander S."/>
            <person name="Gibbs R."/>
            <person name="Gibbs R."/>
        </authorList>
    </citation>
    <scope>NUCLEOTIDE SEQUENCE [LARGE SCALE GENOMIC DNA]</scope>
    <source>
        <strain evidence="12">ATCC 43553</strain>
    </source>
</reference>
<feature type="transmembrane region" description="Helical" evidence="8">
    <location>
        <begin position="159"/>
        <end position="186"/>
    </location>
</feature>
<accession>D4XJR9</accession>
<evidence type="ECO:0000259" key="10">
    <source>
        <dbReference type="Pfam" id="PF19040"/>
    </source>
</evidence>
<dbReference type="GO" id="GO:0005886">
    <property type="term" value="C:plasma membrane"/>
    <property type="evidence" value="ECO:0007669"/>
    <property type="project" value="UniProtKB-SubCell"/>
</dbReference>
<feature type="transmembrane region" description="Helical" evidence="8">
    <location>
        <begin position="69"/>
        <end position="90"/>
    </location>
</feature>
<evidence type="ECO:0000256" key="5">
    <source>
        <dbReference type="ARBA" id="ARBA00022989"/>
    </source>
</evidence>
<evidence type="ECO:0000256" key="6">
    <source>
        <dbReference type="ARBA" id="ARBA00023136"/>
    </source>
</evidence>
<evidence type="ECO:0000259" key="9">
    <source>
        <dbReference type="Pfam" id="PF01757"/>
    </source>
</evidence>
<dbReference type="GO" id="GO:0016747">
    <property type="term" value="F:acyltransferase activity, transferring groups other than amino-acyl groups"/>
    <property type="evidence" value="ECO:0007669"/>
    <property type="project" value="InterPro"/>
</dbReference>
<dbReference type="PANTHER" id="PTHR23028">
    <property type="entry name" value="ACETYLTRANSFERASE"/>
    <property type="match status" value="1"/>
</dbReference>
<comment type="caution">
    <text evidence="11">The sequence shown here is derived from an EMBL/GenBank/DDBJ whole genome shotgun (WGS) entry which is preliminary data.</text>
</comment>
<evidence type="ECO:0000256" key="8">
    <source>
        <dbReference type="SAM" id="Phobius"/>
    </source>
</evidence>
<keyword evidence="7 11" id="KW-0012">Acyltransferase</keyword>
<evidence type="ECO:0000256" key="2">
    <source>
        <dbReference type="ARBA" id="ARBA00022475"/>
    </source>
</evidence>
<dbReference type="AlphaFoldDB" id="D4XJR9"/>
<dbReference type="PATRIC" id="fig|742159.3.peg.5516"/>
<feature type="domain" description="SGNH" evidence="10">
    <location>
        <begin position="387"/>
        <end position="619"/>
    </location>
</feature>
<dbReference type="InterPro" id="IPR043968">
    <property type="entry name" value="SGNH"/>
</dbReference>
<protein>
    <submittedName>
        <fullName evidence="11">Acyltransferase</fullName>
    </submittedName>
</protein>
<organism evidence="11 12">
    <name type="scientific">Achromobacter piechaudii ATCC 43553</name>
    <dbReference type="NCBI Taxonomy" id="742159"/>
    <lineage>
        <taxon>Bacteria</taxon>
        <taxon>Pseudomonadati</taxon>
        <taxon>Pseudomonadota</taxon>
        <taxon>Betaproteobacteria</taxon>
        <taxon>Burkholderiales</taxon>
        <taxon>Alcaligenaceae</taxon>
        <taxon>Achromobacter</taxon>
    </lineage>
</organism>
<dbReference type="InterPro" id="IPR002656">
    <property type="entry name" value="Acyl_transf_3_dom"/>
</dbReference>
<dbReference type="SUPFAM" id="SSF52266">
    <property type="entry name" value="SGNH hydrolase"/>
    <property type="match status" value="1"/>
</dbReference>
<dbReference type="Gene3D" id="3.40.50.1110">
    <property type="entry name" value="SGNH hydrolase"/>
    <property type="match status" value="1"/>
</dbReference>
<feature type="transmembrane region" description="Helical" evidence="8">
    <location>
        <begin position="134"/>
        <end position="153"/>
    </location>
</feature>
<dbReference type="Proteomes" id="UP000004510">
    <property type="component" value="Unassembled WGS sequence"/>
</dbReference>
<keyword evidence="5 8" id="KW-1133">Transmembrane helix</keyword>